<dbReference type="Pfam" id="PF12697">
    <property type="entry name" value="Abhydrolase_6"/>
    <property type="match status" value="1"/>
</dbReference>
<dbReference type="InterPro" id="IPR000073">
    <property type="entry name" value="AB_hydrolase_1"/>
</dbReference>
<evidence type="ECO:0000313" key="3">
    <source>
        <dbReference type="EMBL" id="QUD86628.1"/>
    </source>
</evidence>
<name>A0A975ITC2_9CAUL</name>
<dbReference type="KEGG" id="caul:KCG34_16270"/>
<dbReference type="InterPro" id="IPR050266">
    <property type="entry name" value="AB_hydrolase_sf"/>
</dbReference>
<dbReference type="GO" id="GO:0016020">
    <property type="term" value="C:membrane"/>
    <property type="evidence" value="ECO:0007669"/>
    <property type="project" value="TreeGrafter"/>
</dbReference>
<dbReference type="Gene3D" id="3.40.50.1820">
    <property type="entry name" value="alpha/beta hydrolase"/>
    <property type="match status" value="1"/>
</dbReference>
<accession>A0A975ITC2</accession>
<dbReference type="Proteomes" id="UP000676409">
    <property type="component" value="Chromosome"/>
</dbReference>
<dbReference type="EMBL" id="CP073078">
    <property type="protein sequence ID" value="QUD86628.1"/>
    <property type="molecule type" value="Genomic_DNA"/>
</dbReference>
<evidence type="ECO:0000313" key="4">
    <source>
        <dbReference type="Proteomes" id="UP000676409"/>
    </source>
</evidence>
<evidence type="ECO:0000256" key="1">
    <source>
        <dbReference type="ARBA" id="ARBA00022801"/>
    </source>
</evidence>
<evidence type="ECO:0000259" key="2">
    <source>
        <dbReference type="Pfam" id="PF12697"/>
    </source>
</evidence>
<keyword evidence="4" id="KW-1185">Reference proteome</keyword>
<dbReference type="PANTHER" id="PTHR43798">
    <property type="entry name" value="MONOACYLGLYCEROL LIPASE"/>
    <property type="match status" value="1"/>
</dbReference>
<dbReference type="PANTHER" id="PTHR43798:SF31">
    <property type="entry name" value="AB HYDROLASE SUPERFAMILY PROTEIN YCLE"/>
    <property type="match status" value="1"/>
</dbReference>
<dbReference type="GO" id="GO:0016787">
    <property type="term" value="F:hydrolase activity"/>
    <property type="evidence" value="ECO:0007669"/>
    <property type="project" value="UniProtKB-KW"/>
</dbReference>
<keyword evidence="1 3" id="KW-0378">Hydrolase</keyword>
<dbReference type="AlphaFoldDB" id="A0A975ITC2"/>
<dbReference type="PRINTS" id="PR00111">
    <property type="entry name" value="ABHYDROLASE"/>
</dbReference>
<feature type="domain" description="AB hydrolase-1" evidence="2">
    <location>
        <begin position="24"/>
        <end position="253"/>
    </location>
</feature>
<protein>
    <submittedName>
        <fullName evidence="3">Alpha/beta fold hydrolase</fullName>
    </submittedName>
</protein>
<dbReference type="SUPFAM" id="SSF53474">
    <property type="entry name" value="alpha/beta-Hydrolases"/>
    <property type="match status" value="1"/>
</dbReference>
<sequence>MQLKIVQTHHTPVHYLEAGSGTPLVYLHGAGGLTAEDPLLIKLAERHHVFAPYLPGYGPSDECHALRDMLDFTLHGWDVVEALGLKDPILVGHSMGGMIAAEMAAVAPNDLSRLALICPAGLWLDDHPIPDIFATLPFEMPGLLFHDPERGRAMMTSGLAVDDPAFLQTYLVTNARQLGMAGRILFPIPERGLSQRLYRIKAETALIWGDSDRLIPPVYAHAFKQRIEHCRLTSIPEAGHMVGWEKTAEVAAAIERLGPSR</sequence>
<dbReference type="InterPro" id="IPR029058">
    <property type="entry name" value="AB_hydrolase_fold"/>
</dbReference>
<reference evidence="3" key="1">
    <citation type="submission" date="2021-04" db="EMBL/GenBank/DDBJ databases">
        <title>The complete genome sequence of Caulobacter sp. S6.</title>
        <authorList>
            <person name="Tang Y."/>
            <person name="Ouyang W."/>
            <person name="Liu Q."/>
            <person name="Huang B."/>
            <person name="Guo Z."/>
            <person name="Lei P."/>
        </authorList>
    </citation>
    <scope>NUCLEOTIDE SEQUENCE</scope>
    <source>
        <strain evidence="3">S6</strain>
    </source>
</reference>
<gene>
    <name evidence="3" type="ORF">KCG34_16270</name>
</gene>
<dbReference type="RefSeq" id="WP_211936680.1">
    <property type="nucleotide sequence ID" value="NZ_CP073078.1"/>
</dbReference>
<organism evidence="3 4">
    <name type="scientific">Phenylobacterium montanum</name>
    <dbReference type="NCBI Taxonomy" id="2823693"/>
    <lineage>
        <taxon>Bacteria</taxon>
        <taxon>Pseudomonadati</taxon>
        <taxon>Pseudomonadota</taxon>
        <taxon>Alphaproteobacteria</taxon>
        <taxon>Caulobacterales</taxon>
        <taxon>Caulobacteraceae</taxon>
        <taxon>Phenylobacterium</taxon>
    </lineage>
</organism>
<proteinExistence type="predicted"/>